<feature type="non-terminal residue" evidence="2">
    <location>
        <position position="133"/>
    </location>
</feature>
<organism evidence="2 3">
    <name type="scientific">Streptomyces niphimycinicus</name>
    <dbReference type="NCBI Taxonomy" id="2842201"/>
    <lineage>
        <taxon>Bacteria</taxon>
        <taxon>Bacillati</taxon>
        <taxon>Actinomycetota</taxon>
        <taxon>Actinomycetes</taxon>
        <taxon>Kitasatosporales</taxon>
        <taxon>Streptomycetaceae</taxon>
        <taxon>Streptomyces</taxon>
    </lineage>
</organism>
<feature type="domain" description="HTH cro/C1-type" evidence="1">
    <location>
        <begin position="25"/>
        <end position="81"/>
    </location>
</feature>
<dbReference type="PROSITE" id="PS50943">
    <property type="entry name" value="HTH_CROC1"/>
    <property type="match status" value="1"/>
</dbReference>
<dbReference type="InterPro" id="IPR043917">
    <property type="entry name" value="DUF5753"/>
</dbReference>
<protein>
    <submittedName>
        <fullName evidence="2">Helix-turn-helix transcriptional regulator</fullName>
    </submittedName>
</protein>
<dbReference type="SMART" id="SM00530">
    <property type="entry name" value="HTH_XRE"/>
    <property type="match status" value="1"/>
</dbReference>
<reference evidence="2 3" key="1">
    <citation type="submission" date="2021-06" db="EMBL/GenBank/DDBJ databases">
        <authorList>
            <person name="Pan X."/>
        </authorList>
    </citation>
    <scope>NUCLEOTIDE SEQUENCE [LARGE SCALE GENOMIC DNA]</scope>
    <source>
        <strain evidence="2 3">4503</strain>
    </source>
</reference>
<evidence type="ECO:0000313" key="3">
    <source>
        <dbReference type="Proteomes" id="UP000720508"/>
    </source>
</evidence>
<dbReference type="Pfam" id="PF19054">
    <property type="entry name" value="DUF5753"/>
    <property type="match status" value="1"/>
</dbReference>
<accession>A0ABS6CLH6</accession>
<proteinExistence type="predicted"/>
<gene>
    <name evidence="2" type="ORF">KN815_27745</name>
</gene>
<dbReference type="Proteomes" id="UP000720508">
    <property type="component" value="Unassembled WGS sequence"/>
</dbReference>
<evidence type="ECO:0000313" key="2">
    <source>
        <dbReference type="EMBL" id="MBU3867715.1"/>
    </source>
</evidence>
<evidence type="ECO:0000259" key="1">
    <source>
        <dbReference type="PROSITE" id="PS50943"/>
    </source>
</evidence>
<sequence length="133" mass="14453">MEGTLVNLKELNPDASPQAAFGARVRSAREARGWKQDELAERVGYSGRHISGVETGHKPPTLRFSRSLDAAFGFVGTAESFERAWGEIRNGSLLEGFPEYVGYEARAAEIRLFESGLVPGPLQTPAYAQALAD</sequence>
<name>A0ABS6CLH6_9ACTN</name>
<keyword evidence="3" id="KW-1185">Reference proteome</keyword>
<dbReference type="InterPro" id="IPR001387">
    <property type="entry name" value="Cro/C1-type_HTH"/>
</dbReference>
<dbReference type="Pfam" id="PF13560">
    <property type="entry name" value="HTH_31"/>
    <property type="match status" value="1"/>
</dbReference>
<dbReference type="CDD" id="cd00093">
    <property type="entry name" value="HTH_XRE"/>
    <property type="match status" value="1"/>
</dbReference>
<comment type="caution">
    <text evidence="2">The sequence shown here is derived from an EMBL/GenBank/DDBJ whole genome shotgun (WGS) entry which is preliminary data.</text>
</comment>
<dbReference type="EMBL" id="JAHLEM010000339">
    <property type="protein sequence ID" value="MBU3867715.1"/>
    <property type="molecule type" value="Genomic_DNA"/>
</dbReference>